<sequence>MRITLSLIIPIYNAKDFIVETIQSVLYEIPNNVEVILVNDGSTDNSVEIIKQNFASQLTSEQLILIEQTNAGVSVARNTGIEQSKGEYISFVDADDLLFNNYYESVFSIINSQSPDIIDIGFRQFSVNADLSKNPDMFTYNNFGLLNTDDVISNIFAKSVFYSWARITKRTVLGDLRFPAGVNFCEDMIFLYQLYQQSERIYHIDKALYAYRDNAAGATRNMKPDYIKSMLMLYNQILNDNRPEISYLKINVFYVIYRCHCELNKRISIPFAVFIDTKKLAVRSCFDKKIPLRKKMILAIPNIHRHLVKLKNYCKSRT</sequence>
<evidence type="ECO:0000259" key="3">
    <source>
        <dbReference type="Pfam" id="PF00535"/>
    </source>
</evidence>
<dbReference type="EMBL" id="PJAI02000018">
    <property type="protein sequence ID" value="TYK64776.1"/>
    <property type="molecule type" value="Genomic_DNA"/>
</dbReference>
<organism evidence="4 5">
    <name type="scientific">Colwellia echini</name>
    <dbReference type="NCBI Taxonomy" id="1982103"/>
    <lineage>
        <taxon>Bacteria</taxon>
        <taxon>Pseudomonadati</taxon>
        <taxon>Pseudomonadota</taxon>
        <taxon>Gammaproteobacteria</taxon>
        <taxon>Alteromonadales</taxon>
        <taxon>Colwelliaceae</taxon>
        <taxon>Colwellia</taxon>
    </lineage>
</organism>
<dbReference type="InterPro" id="IPR001173">
    <property type="entry name" value="Glyco_trans_2-like"/>
</dbReference>
<dbReference type="Gene3D" id="3.90.550.10">
    <property type="entry name" value="Spore Coat Polysaccharide Biosynthesis Protein SpsA, Chain A"/>
    <property type="match status" value="1"/>
</dbReference>
<dbReference type="PANTHER" id="PTHR22916">
    <property type="entry name" value="GLYCOSYLTRANSFERASE"/>
    <property type="match status" value="1"/>
</dbReference>
<dbReference type="InterPro" id="IPR029044">
    <property type="entry name" value="Nucleotide-diphossugar_trans"/>
</dbReference>
<keyword evidence="5" id="KW-1185">Reference proteome</keyword>
<protein>
    <submittedName>
        <fullName evidence="4">Glycosyltransferase</fullName>
    </submittedName>
</protein>
<evidence type="ECO:0000256" key="1">
    <source>
        <dbReference type="ARBA" id="ARBA00022676"/>
    </source>
</evidence>
<dbReference type="Proteomes" id="UP000815846">
    <property type="component" value="Unassembled WGS sequence"/>
</dbReference>
<name>A0ABY3MU90_9GAMM</name>
<accession>A0ABY3MU90</accession>
<gene>
    <name evidence="4" type="ORF">CWS31_013870</name>
</gene>
<evidence type="ECO:0000313" key="4">
    <source>
        <dbReference type="EMBL" id="TYK64776.1"/>
    </source>
</evidence>
<evidence type="ECO:0000256" key="2">
    <source>
        <dbReference type="ARBA" id="ARBA00022679"/>
    </source>
</evidence>
<comment type="caution">
    <text evidence="4">The sequence shown here is derived from an EMBL/GenBank/DDBJ whole genome shotgun (WGS) entry which is preliminary data.</text>
</comment>
<dbReference type="CDD" id="cd00761">
    <property type="entry name" value="Glyco_tranf_GTA_type"/>
    <property type="match status" value="1"/>
</dbReference>
<keyword evidence="1" id="KW-0328">Glycosyltransferase</keyword>
<dbReference type="Pfam" id="PF00535">
    <property type="entry name" value="Glycos_transf_2"/>
    <property type="match status" value="1"/>
</dbReference>
<evidence type="ECO:0000313" key="5">
    <source>
        <dbReference type="Proteomes" id="UP000815846"/>
    </source>
</evidence>
<dbReference type="SUPFAM" id="SSF53448">
    <property type="entry name" value="Nucleotide-diphospho-sugar transferases"/>
    <property type="match status" value="1"/>
</dbReference>
<reference evidence="4 5" key="1">
    <citation type="submission" date="2019-08" db="EMBL/GenBank/DDBJ databases">
        <title>Microbe sample from Colwellia echini.</title>
        <authorList>
            <person name="Christiansen L."/>
            <person name="Pathiraja D."/>
            <person name="Schultz-Johansen M."/>
            <person name="Choi I.-G."/>
            <person name="Stougaard P."/>
        </authorList>
    </citation>
    <scope>NUCLEOTIDE SEQUENCE [LARGE SCALE GENOMIC DNA]</scope>
    <source>
        <strain evidence="4 5">A3</strain>
    </source>
</reference>
<dbReference type="RefSeq" id="WP_101343653.1">
    <property type="nucleotide sequence ID" value="NZ_PJAI02000018.1"/>
</dbReference>
<feature type="domain" description="Glycosyltransferase 2-like" evidence="3">
    <location>
        <begin position="6"/>
        <end position="138"/>
    </location>
</feature>
<dbReference type="PANTHER" id="PTHR22916:SF51">
    <property type="entry name" value="GLYCOSYLTRANSFERASE EPSH-RELATED"/>
    <property type="match status" value="1"/>
</dbReference>
<proteinExistence type="predicted"/>
<keyword evidence="2" id="KW-0808">Transferase</keyword>